<dbReference type="InterPro" id="IPR041881">
    <property type="entry name" value="PqqD_sf"/>
</dbReference>
<keyword evidence="5" id="KW-1185">Reference proteome</keyword>
<keyword evidence="3" id="KW-0884">PQQ biosynthesis</keyword>
<dbReference type="UniPathway" id="UPA00539"/>
<dbReference type="OrthoDB" id="7356791at2"/>
<evidence type="ECO:0000256" key="3">
    <source>
        <dbReference type="ARBA" id="ARBA00022905"/>
    </source>
</evidence>
<name>A0A2R5FA66_9PROT</name>
<accession>A0A2R5FA66</accession>
<sequence length="96" mass="10769">MADTTIQPQDKFALNPMFLLRWEKTQDAYVLLYPEGVIKLNASAAEILKRCNGAATVAELVGELQALFNEDDIIVENGIYRFLETSHAKGWISNQP</sequence>
<dbReference type="InterPro" id="IPR022479">
    <property type="entry name" value="PqqD_bac"/>
</dbReference>
<comment type="caution">
    <text evidence="4">The sequence shown here is derived from an EMBL/GenBank/DDBJ whole genome shotgun (WGS) entry which is preliminary data.</text>
</comment>
<reference evidence="4 5" key="1">
    <citation type="journal article" date="2018" name="Environ. Microbiol.">
        <title>Isolation and genomic characterization of Novimethylophilus kurashikiensis gen. nov. sp. nov., a new lanthanide-dependent methylotrophic species of Methylophilaceae.</title>
        <authorList>
            <person name="Lv H."/>
            <person name="Sahin N."/>
            <person name="Tani A."/>
        </authorList>
    </citation>
    <scope>NUCLEOTIDE SEQUENCE [LARGE SCALE GENOMIC DNA]</scope>
    <source>
        <strain evidence="4 5">La2-4</strain>
    </source>
</reference>
<evidence type="ECO:0000256" key="2">
    <source>
        <dbReference type="ARBA" id="ARBA00011741"/>
    </source>
</evidence>
<dbReference type="Proteomes" id="UP000245081">
    <property type="component" value="Unassembled WGS sequence"/>
</dbReference>
<comment type="pathway">
    <text evidence="1">Cofactor biosynthesis; pyrroloquinoline quinone biosynthesis.</text>
</comment>
<dbReference type="EMBL" id="BDOQ01000012">
    <property type="protein sequence ID" value="GBG14925.1"/>
    <property type="molecule type" value="Genomic_DNA"/>
</dbReference>
<comment type="subunit">
    <text evidence="2">Monomer. Interacts with PqqE.</text>
</comment>
<dbReference type="NCBIfam" id="TIGR03859">
    <property type="entry name" value="PQQ_PqqD"/>
    <property type="match status" value="1"/>
</dbReference>
<dbReference type="Pfam" id="PF05402">
    <property type="entry name" value="PqqD"/>
    <property type="match status" value="1"/>
</dbReference>
<dbReference type="GO" id="GO:0018189">
    <property type="term" value="P:pyrroloquinoline quinone biosynthetic process"/>
    <property type="evidence" value="ECO:0007669"/>
    <property type="project" value="UniProtKB-UniPathway"/>
</dbReference>
<proteinExistence type="predicted"/>
<protein>
    <submittedName>
        <fullName evidence="4">Pyrroloquinoline quinone biosynthesis protein D</fullName>
    </submittedName>
</protein>
<evidence type="ECO:0000313" key="4">
    <source>
        <dbReference type="EMBL" id="GBG14925.1"/>
    </source>
</evidence>
<dbReference type="InterPro" id="IPR008792">
    <property type="entry name" value="PQQD"/>
</dbReference>
<gene>
    <name evidence="4" type="primary">pqqD</name>
    <name evidence="4" type="ORF">NMK_2526</name>
</gene>
<dbReference type="GO" id="GO:0048038">
    <property type="term" value="F:quinone binding"/>
    <property type="evidence" value="ECO:0007669"/>
    <property type="project" value="InterPro"/>
</dbReference>
<evidence type="ECO:0000313" key="5">
    <source>
        <dbReference type="Proteomes" id="UP000245081"/>
    </source>
</evidence>
<organism evidence="4 5">
    <name type="scientific">Novimethylophilus kurashikiensis</name>
    <dbReference type="NCBI Taxonomy" id="1825523"/>
    <lineage>
        <taxon>Bacteria</taxon>
        <taxon>Pseudomonadati</taxon>
        <taxon>Pseudomonadota</taxon>
        <taxon>Betaproteobacteria</taxon>
        <taxon>Nitrosomonadales</taxon>
        <taxon>Methylophilaceae</taxon>
        <taxon>Novimethylophilus</taxon>
    </lineage>
</organism>
<evidence type="ECO:0000256" key="1">
    <source>
        <dbReference type="ARBA" id="ARBA00004886"/>
    </source>
</evidence>
<dbReference type="AlphaFoldDB" id="A0A2R5FA66"/>
<dbReference type="Gene3D" id="1.10.10.1150">
    <property type="entry name" value="Coenzyme PQQ synthesis protein D (PqqD)"/>
    <property type="match status" value="1"/>
</dbReference>